<dbReference type="EMBL" id="MN740989">
    <property type="protein sequence ID" value="QHU21347.1"/>
    <property type="molecule type" value="Genomic_DNA"/>
</dbReference>
<feature type="region of interest" description="Disordered" evidence="1">
    <location>
        <begin position="79"/>
        <end position="102"/>
    </location>
</feature>
<sequence length="102" mass="12398">MRLFFEPKYWPKFFSWKKDIKSTDYEPLLLNKKKYTSRRKTTSDSPITNIKTYGVISDYFPEKENAKIYLVEGKYANARGLKKRRTKKHKKRNNKNTRTRNK</sequence>
<reference evidence="2" key="1">
    <citation type="journal article" date="2020" name="Nature">
        <title>Giant virus diversity and host interactions through global metagenomics.</title>
        <authorList>
            <person name="Schulz F."/>
            <person name="Roux S."/>
            <person name="Paez-Espino D."/>
            <person name="Jungbluth S."/>
            <person name="Walsh D.A."/>
            <person name="Denef V.J."/>
            <person name="McMahon K.D."/>
            <person name="Konstantinidis K.T."/>
            <person name="Eloe-Fadrosh E.A."/>
            <person name="Kyrpides N.C."/>
            <person name="Woyke T."/>
        </authorList>
    </citation>
    <scope>NUCLEOTIDE SEQUENCE</scope>
    <source>
        <strain evidence="2">GVMAG-S-3300013094-109</strain>
    </source>
</reference>
<feature type="compositionally biased region" description="Basic residues" evidence="1">
    <location>
        <begin position="80"/>
        <end position="102"/>
    </location>
</feature>
<name>A0A6C0KXE0_9ZZZZ</name>
<organism evidence="2">
    <name type="scientific">viral metagenome</name>
    <dbReference type="NCBI Taxonomy" id="1070528"/>
    <lineage>
        <taxon>unclassified sequences</taxon>
        <taxon>metagenomes</taxon>
        <taxon>organismal metagenomes</taxon>
    </lineage>
</organism>
<accession>A0A6C0KXE0</accession>
<evidence type="ECO:0000256" key="1">
    <source>
        <dbReference type="SAM" id="MobiDB-lite"/>
    </source>
</evidence>
<dbReference type="AlphaFoldDB" id="A0A6C0KXE0"/>
<evidence type="ECO:0000313" key="2">
    <source>
        <dbReference type="EMBL" id="QHU21347.1"/>
    </source>
</evidence>
<proteinExistence type="predicted"/>
<protein>
    <submittedName>
        <fullName evidence="2">Uncharacterized protein</fullName>
    </submittedName>
</protein>